<evidence type="ECO:0000313" key="8">
    <source>
        <dbReference type="Proteomes" id="UP001190926"/>
    </source>
</evidence>
<dbReference type="GO" id="GO:0046872">
    <property type="term" value="F:metal ion binding"/>
    <property type="evidence" value="ECO:0007669"/>
    <property type="project" value="UniProtKB-KW"/>
</dbReference>
<dbReference type="PANTHER" id="PTHR11903:SF11">
    <property type="entry name" value="ALPHA-DIOXYGENASE 1"/>
    <property type="match status" value="1"/>
</dbReference>
<dbReference type="SUPFAM" id="SSF48113">
    <property type="entry name" value="Heme-dependent peroxidases"/>
    <property type="match status" value="1"/>
</dbReference>
<reference evidence="7 8" key="1">
    <citation type="journal article" date="2021" name="Nat. Commun.">
        <title>Incipient diploidization of the medicinal plant Perilla within 10,000 years.</title>
        <authorList>
            <person name="Zhang Y."/>
            <person name="Shen Q."/>
            <person name="Leng L."/>
            <person name="Zhang D."/>
            <person name="Chen S."/>
            <person name="Shi Y."/>
            <person name="Ning Z."/>
            <person name="Chen S."/>
        </authorList>
    </citation>
    <scope>NUCLEOTIDE SEQUENCE [LARGE SCALE GENOMIC DNA]</scope>
    <source>
        <strain evidence="8">cv. PC099</strain>
    </source>
</reference>
<dbReference type="Proteomes" id="UP001190926">
    <property type="component" value="Unassembled WGS sequence"/>
</dbReference>
<keyword evidence="3" id="KW-0223">Dioxygenase</keyword>
<protein>
    <submittedName>
        <fullName evidence="7">Peroxidase superfamily protein</fullName>
    </submittedName>
</protein>
<dbReference type="GO" id="GO:0004601">
    <property type="term" value="F:peroxidase activity"/>
    <property type="evidence" value="ECO:0007669"/>
    <property type="project" value="UniProtKB-KW"/>
</dbReference>
<sequence length="311" mass="35472">MLRAGMRGNWYGLLGKNFKDRFGHLGITLLSGIVGSKNAVDHGVPYSLTEEFVSVYRMHPLLPDKLRIRNIDAAPGPNKSPPLEREIDMAELIGKQGTENLSRIGLRKQIVSMGHQACGALELWNYPIWLRNLVSQNVDGTDRPDHPVDLPALEIYRDRERSVARYNDFRRGLLLIPISKWEDLTDDEEAIETLRDVYNDDVEEVDLMVGLLAEKKIAGFAISETAFIIFLLMATRRLEADRFFTGDYNEERYTKKGLEWVNTTESLKDVLDRHEAEMSSNWMNSSSAFTLWDAAPQPHNPIPLYLRLPST</sequence>
<dbReference type="PANTHER" id="PTHR11903">
    <property type="entry name" value="PROSTAGLANDIN G/H SYNTHASE"/>
    <property type="match status" value="1"/>
</dbReference>
<accession>A0AAD4P808</accession>
<dbReference type="GO" id="GO:0006979">
    <property type="term" value="P:response to oxidative stress"/>
    <property type="evidence" value="ECO:0007669"/>
    <property type="project" value="InterPro"/>
</dbReference>
<keyword evidence="8" id="KW-1185">Reference proteome</keyword>
<keyword evidence="6" id="KW-0349">Heme</keyword>
<dbReference type="Gene3D" id="1.10.640.10">
    <property type="entry name" value="Haem peroxidase domain superfamily, animal type"/>
    <property type="match status" value="1"/>
</dbReference>
<dbReference type="GO" id="GO:0020037">
    <property type="term" value="F:heme binding"/>
    <property type="evidence" value="ECO:0007669"/>
    <property type="project" value="InterPro"/>
</dbReference>
<dbReference type="Pfam" id="PF03098">
    <property type="entry name" value="An_peroxidase"/>
    <property type="match status" value="1"/>
</dbReference>
<dbReference type="InterPro" id="IPR010255">
    <property type="entry name" value="Haem_peroxidase_sf"/>
</dbReference>
<organism evidence="7 8">
    <name type="scientific">Perilla frutescens var. hirtella</name>
    <name type="common">Perilla citriodora</name>
    <name type="synonym">Perilla setoyensis</name>
    <dbReference type="NCBI Taxonomy" id="608512"/>
    <lineage>
        <taxon>Eukaryota</taxon>
        <taxon>Viridiplantae</taxon>
        <taxon>Streptophyta</taxon>
        <taxon>Embryophyta</taxon>
        <taxon>Tracheophyta</taxon>
        <taxon>Spermatophyta</taxon>
        <taxon>Magnoliopsida</taxon>
        <taxon>eudicotyledons</taxon>
        <taxon>Gunneridae</taxon>
        <taxon>Pentapetalae</taxon>
        <taxon>asterids</taxon>
        <taxon>lamiids</taxon>
        <taxon>Lamiales</taxon>
        <taxon>Lamiaceae</taxon>
        <taxon>Nepetoideae</taxon>
        <taxon>Elsholtzieae</taxon>
        <taxon>Perilla</taxon>
    </lineage>
</organism>
<dbReference type="GO" id="GO:0006952">
    <property type="term" value="P:defense response"/>
    <property type="evidence" value="ECO:0007669"/>
    <property type="project" value="UniProtKB-KW"/>
</dbReference>
<keyword evidence="4" id="KW-0560">Oxidoreductase</keyword>
<evidence type="ECO:0000256" key="1">
    <source>
        <dbReference type="ARBA" id="ARBA00022723"/>
    </source>
</evidence>
<name>A0AAD4P808_PERFH</name>
<evidence type="ECO:0000256" key="5">
    <source>
        <dbReference type="ARBA" id="ARBA00023004"/>
    </source>
</evidence>
<feature type="binding site" description="axial binding residue" evidence="6">
    <location>
        <position position="59"/>
    </location>
    <ligand>
        <name>heme b</name>
        <dbReference type="ChEBI" id="CHEBI:60344"/>
    </ligand>
    <ligandPart>
        <name>Fe</name>
        <dbReference type="ChEBI" id="CHEBI:18248"/>
    </ligandPart>
</feature>
<evidence type="ECO:0000313" key="7">
    <source>
        <dbReference type="EMBL" id="KAH6830228.1"/>
    </source>
</evidence>
<dbReference type="InterPro" id="IPR019791">
    <property type="entry name" value="Haem_peroxidase_animal"/>
</dbReference>
<dbReference type="GO" id="GO:0006631">
    <property type="term" value="P:fatty acid metabolic process"/>
    <property type="evidence" value="ECO:0007669"/>
    <property type="project" value="UniProtKB-ARBA"/>
</dbReference>
<keyword evidence="7" id="KW-0575">Peroxidase</keyword>
<evidence type="ECO:0000256" key="6">
    <source>
        <dbReference type="PIRSR" id="PIRSR619791-2"/>
    </source>
</evidence>
<dbReference type="AlphaFoldDB" id="A0AAD4P808"/>
<dbReference type="EMBL" id="SDAM02000099">
    <property type="protein sequence ID" value="KAH6830228.1"/>
    <property type="molecule type" value="Genomic_DNA"/>
</dbReference>
<evidence type="ECO:0000256" key="4">
    <source>
        <dbReference type="ARBA" id="ARBA00023002"/>
    </source>
</evidence>
<dbReference type="InterPro" id="IPR037120">
    <property type="entry name" value="Haem_peroxidase_sf_animal"/>
</dbReference>
<dbReference type="PROSITE" id="PS50292">
    <property type="entry name" value="PEROXIDASE_3"/>
    <property type="match status" value="1"/>
</dbReference>
<gene>
    <name evidence="7" type="ORF">C2S53_000197</name>
</gene>
<dbReference type="GO" id="GO:0016702">
    <property type="term" value="F:oxidoreductase activity, acting on single donors with incorporation of molecular oxygen, incorporation of two atoms of oxygen"/>
    <property type="evidence" value="ECO:0007669"/>
    <property type="project" value="TreeGrafter"/>
</dbReference>
<keyword evidence="1 6" id="KW-0479">Metal-binding</keyword>
<dbReference type="InterPro" id="IPR050783">
    <property type="entry name" value="Oxylipin_biosynth_metab"/>
</dbReference>
<evidence type="ECO:0000256" key="2">
    <source>
        <dbReference type="ARBA" id="ARBA00022821"/>
    </source>
</evidence>
<proteinExistence type="predicted"/>
<keyword evidence="2" id="KW-0611">Plant defense</keyword>
<comment type="caution">
    <text evidence="7">The sequence shown here is derived from an EMBL/GenBank/DDBJ whole genome shotgun (WGS) entry which is preliminary data.</text>
</comment>
<evidence type="ECO:0000256" key="3">
    <source>
        <dbReference type="ARBA" id="ARBA00022964"/>
    </source>
</evidence>
<keyword evidence="5 6" id="KW-0408">Iron</keyword>